<dbReference type="AlphaFoldDB" id="A0A5N0URW7"/>
<dbReference type="Proteomes" id="UP000319769">
    <property type="component" value="Unassembled WGS sequence"/>
</dbReference>
<dbReference type="PROSITE" id="PS51257">
    <property type="entry name" value="PROKAR_LIPOPROTEIN"/>
    <property type="match status" value="1"/>
</dbReference>
<sequence length="304" mass="30849">MSARLIVSASAAVLGLGLLGACTSGATGTPAPATTSPNPVVIQKQAASSQGTVKLTAAVVGDLGQVLTEQNGMTLYRFDKDTGNPSKSTCDGACATTWPPLLATGSVDVQGVDADLVSTVTRSDGTQQVTVAGWPVYRYAKDTQAGQANGQGVGGTWAAVTPTGAKAAAPAPVNDTEIRTTTIPGLDTVLTDQNGMTLYLFTKDSKKPSKSTCDGACATTWPPLLAVGEVRINGVDPKLVGKVTRADGSEQVTVGGWPMYRYSKDTAPGQANGHAVGGTWFEVEPAGCKVAEGKKPTAAGTGGY</sequence>
<evidence type="ECO:0000313" key="2">
    <source>
        <dbReference type="EMBL" id="KAA9153345.1"/>
    </source>
</evidence>
<evidence type="ECO:0000256" key="1">
    <source>
        <dbReference type="SAM" id="SignalP"/>
    </source>
</evidence>
<gene>
    <name evidence="2" type="ORF">FPZ12_034835</name>
</gene>
<comment type="caution">
    <text evidence="2">The sequence shown here is derived from an EMBL/GenBank/DDBJ whole genome shotgun (WGS) entry which is preliminary data.</text>
</comment>
<feature type="chain" id="PRO_5024364463" description="Lipoprotein" evidence="1">
    <location>
        <begin position="27"/>
        <end position="304"/>
    </location>
</feature>
<evidence type="ECO:0008006" key="4">
    <source>
        <dbReference type="Google" id="ProtNLM"/>
    </source>
</evidence>
<dbReference type="NCBIfam" id="NF040526">
    <property type="entry name" value="SCO0930_lipo"/>
    <property type="match status" value="1"/>
</dbReference>
<organism evidence="2 3">
    <name type="scientific">Amycolatopsis acidicola</name>
    <dbReference type="NCBI Taxonomy" id="2596893"/>
    <lineage>
        <taxon>Bacteria</taxon>
        <taxon>Bacillati</taxon>
        <taxon>Actinomycetota</taxon>
        <taxon>Actinomycetes</taxon>
        <taxon>Pseudonocardiales</taxon>
        <taxon>Pseudonocardiaceae</taxon>
        <taxon>Amycolatopsis</taxon>
    </lineage>
</organism>
<dbReference type="InterPro" id="IPR005297">
    <property type="entry name" value="Lipoprotein_repeat"/>
</dbReference>
<dbReference type="PANTHER" id="PTHR39335">
    <property type="entry name" value="BLL4220 PROTEIN"/>
    <property type="match status" value="1"/>
</dbReference>
<dbReference type="EMBL" id="VMNW02000077">
    <property type="protein sequence ID" value="KAA9153345.1"/>
    <property type="molecule type" value="Genomic_DNA"/>
</dbReference>
<dbReference type="Pfam" id="PF03640">
    <property type="entry name" value="Lipoprotein_15"/>
    <property type="match status" value="4"/>
</dbReference>
<reference evidence="2" key="1">
    <citation type="submission" date="2019-09" db="EMBL/GenBank/DDBJ databases">
        <authorList>
            <person name="Teo W.F.A."/>
            <person name="Duangmal K."/>
        </authorList>
    </citation>
    <scope>NUCLEOTIDE SEQUENCE [LARGE SCALE GENOMIC DNA]</scope>
    <source>
        <strain evidence="2">K81G1</strain>
    </source>
</reference>
<dbReference type="RefSeq" id="WP_144757063.1">
    <property type="nucleotide sequence ID" value="NZ_VMNW02000077.1"/>
</dbReference>
<dbReference type="OrthoDB" id="597632at2"/>
<name>A0A5N0URW7_9PSEU</name>
<feature type="signal peptide" evidence="1">
    <location>
        <begin position="1"/>
        <end position="26"/>
    </location>
</feature>
<dbReference type="GO" id="GO:0043448">
    <property type="term" value="P:alkane catabolic process"/>
    <property type="evidence" value="ECO:0007669"/>
    <property type="project" value="TreeGrafter"/>
</dbReference>
<dbReference type="PANTHER" id="PTHR39335:SF1">
    <property type="entry name" value="BLL4220 PROTEIN"/>
    <property type="match status" value="1"/>
</dbReference>
<keyword evidence="3" id="KW-1185">Reference proteome</keyword>
<accession>A0A5N0URW7</accession>
<evidence type="ECO:0000313" key="3">
    <source>
        <dbReference type="Proteomes" id="UP000319769"/>
    </source>
</evidence>
<proteinExistence type="predicted"/>
<keyword evidence="1" id="KW-0732">Signal</keyword>
<protein>
    <recommendedName>
        <fullName evidence="4">Lipoprotein</fullName>
    </recommendedName>
</protein>
<dbReference type="InterPro" id="IPR047910">
    <property type="entry name" value="SCO0930-like"/>
</dbReference>